<protein>
    <submittedName>
        <fullName evidence="2">Uncharacterized protein</fullName>
    </submittedName>
</protein>
<dbReference type="Proteomes" id="UP000266302">
    <property type="component" value="Unassembled WGS sequence"/>
</dbReference>
<feature type="transmembrane region" description="Helical" evidence="1">
    <location>
        <begin position="83"/>
        <end position="105"/>
    </location>
</feature>
<feature type="transmembrane region" description="Helical" evidence="1">
    <location>
        <begin position="12"/>
        <end position="29"/>
    </location>
</feature>
<evidence type="ECO:0000313" key="2">
    <source>
        <dbReference type="EMBL" id="RID98264.1"/>
    </source>
</evidence>
<evidence type="ECO:0000313" key="3">
    <source>
        <dbReference type="Proteomes" id="UP000266302"/>
    </source>
</evidence>
<keyword evidence="1" id="KW-0812">Transmembrane</keyword>
<gene>
    <name evidence="2" type="ORF">D3F03_08410</name>
</gene>
<dbReference type="OrthoDB" id="8564887at2"/>
<name>A0A398C7L1_9BURK</name>
<feature type="transmembrane region" description="Helical" evidence="1">
    <location>
        <begin position="41"/>
        <end position="63"/>
    </location>
</feature>
<dbReference type="AlphaFoldDB" id="A0A398C7L1"/>
<dbReference type="EMBL" id="QXJC01000003">
    <property type="protein sequence ID" value="RID98264.1"/>
    <property type="molecule type" value="Genomic_DNA"/>
</dbReference>
<comment type="caution">
    <text evidence="2">The sequence shown here is derived from an EMBL/GenBank/DDBJ whole genome shotgun (WGS) entry which is preliminary data.</text>
</comment>
<dbReference type="RefSeq" id="WP_119108929.1">
    <property type="nucleotide sequence ID" value="NZ_QXJC01000003.1"/>
</dbReference>
<organism evidence="2 3">
    <name type="scientific">Simplicispira hankyongi</name>
    <dbReference type="NCBI Taxonomy" id="2315688"/>
    <lineage>
        <taxon>Bacteria</taxon>
        <taxon>Pseudomonadati</taxon>
        <taxon>Pseudomonadota</taxon>
        <taxon>Betaproteobacteria</taxon>
        <taxon>Burkholderiales</taxon>
        <taxon>Comamonadaceae</taxon>
        <taxon>Simplicispira</taxon>
    </lineage>
</organism>
<keyword evidence="1" id="KW-0472">Membrane</keyword>
<keyword evidence="1" id="KW-1133">Transmembrane helix</keyword>
<reference evidence="2 3" key="1">
    <citation type="submission" date="2018-09" db="EMBL/GenBank/DDBJ databases">
        <title>Draft genome of Simplicispira sp. NY-02.</title>
        <authorList>
            <person name="Im W.T."/>
        </authorList>
    </citation>
    <scope>NUCLEOTIDE SEQUENCE [LARGE SCALE GENOMIC DNA]</scope>
    <source>
        <strain evidence="2 3">NY-02</strain>
    </source>
</reference>
<keyword evidence="3" id="KW-1185">Reference proteome</keyword>
<evidence type="ECO:0000256" key="1">
    <source>
        <dbReference type="SAM" id="Phobius"/>
    </source>
</evidence>
<accession>A0A398C7L1</accession>
<proteinExistence type="predicted"/>
<sequence length="122" mass="13420">MQSSVFIELRFWFLLVLSGVAPIAIYYGLLVRRAVSSGTVLALGLLLTVIAGVDVYLLQWLSHLAAKTTSAVDDAVFVSEVRVALYVLPVLFGGIGVNLVSHVLLRHLAQAERRFDTEHRND</sequence>